<dbReference type="EMBL" id="NIPO01000001">
    <property type="protein sequence ID" value="PJR04917.1"/>
    <property type="molecule type" value="Genomic_DNA"/>
</dbReference>
<evidence type="ECO:0000313" key="2">
    <source>
        <dbReference type="EMBL" id="PJR04917.1"/>
    </source>
</evidence>
<keyword evidence="3" id="KW-1185">Reference proteome</keyword>
<sequence length="317" mass="36325">MVFSSFALFLFICCKNRNYIADRKISLFKINVDKLSIFELLTKQNHFDYMKKISILGAGWLGSPLALQLKNNGHKVKVSTTTPEKISFFEENGIESFIINVGSGADISNTDKLLADTDLLIVTIPPGRTQNVEENYVNKIKFVIPFIEKHHIKEVLYTSSTTVYLSLKGNVDEETPIIPVAEMDKQIVEIENMLLNNPSFNASVLRLGGLIGEDRHPVHFIVKREVIEDANNPVNMIHRKDIIRFVEKMTEQEIPNEIFNIVAPIQHNRRDFYTQEANKLGLYPLPQFIDNPNADMRKVSGEKISKRYHLKYQYLLG</sequence>
<organism evidence="2 3">
    <name type="scientific">Avrilella dinanensis</name>
    <dbReference type="NCBI Taxonomy" id="2008672"/>
    <lineage>
        <taxon>Bacteria</taxon>
        <taxon>Pseudomonadati</taxon>
        <taxon>Bacteroidota</taxon>
        <taxon>Flavobacteriia</taxon>
        <taxon>Flavobacteriales</taxon>
        <taxon>Flavobacteriaceae</taxon>
        <taxon>Avrilella</taxon>
    </lineage>
</organism>
<proteinExistence type="predicted"/>
<accession>A0A2M9R7Q7</accession>
<evidence type="ECO:0000313" key="3">
    <source>
        <dbReference type="Proteomes" id="UP000231960"/>
    </source>
</evidence>
<dbReference type="AlphaFoldDB" id="A0A2M9R7Q7"/>
<feature type="domain" description="NAD(P)-binding" evidence="1">
    <location>
        <begin position="58"/>
        <end position="249"/>
    </location>
</feature>
<dbReference type="InterPro" id="IPR036291">
    <property type="entry name" value="NAD(P)-bd_dom_sf"/>
</dbReference>
<dbReference type="GO" id="GO:0005737">
    <property type="term" value="C:cytoplasm"/>
    <property type="evidence" value="ECO:0007669"/>
    <property type="project" value="TreeGrafter"/>
</dbReference>
<dbReference type="PANTHER" id="PTHR48079">
    <property type="entry name" value="PROTEIN YEEZ"/>
    <property type="match status" value="1"/>
</dbReference>
<dbReference type="PANTHER" id="PTHR48079:SF6">
    <property type="entry name" value="NAD(P)-BINDING DOMAIN-CONTAINING PROTEIN-RELATED"/>
    <property type="match status" value="1"/>
</dbReference>
<dbReference type="SUPFAM" id="SSF51735">
    <property type="entry name" value="NAD(P)-binding Rossmann-fold domains"/>
    <property type="match status" value="1"/>
</dbReference>
<comment type="caution">
    <text evidence="2">The sequence shown here is derived from an EMBL/GenBank/DDBJ whole genome shotgun (WGS) entry which is preliminary data.</text>
</comment>
<dbReference type="OrthoDB" id="751203at2"/>
<dbReference type="Pfam" id="PF13460">
    <property type="entry name" value="NAD_binding_10"/>
    <property type="match status" value="1"/>
</dbReference>
<reference evidence="2 3" key="1">
    <citation type="submission" date="2017-06" db="EMBL/GenBank/DDBJ databases">
        <title>Description of Avrilella dinanensis gen. nov. sp. nov.</title>
        <authorList>
            <person name="Leyer C."/>
            <person name="Sassi M."/>
            <person name="Minet J."/>
            <person name="Kayal S."/>
            <person name="Cattoir V."/>
        </authorList>
    </citation>
    <scope>NUCLEOTIDE SEQUENCE [LARGE SCALE GENOMIC DNA]</scope>
    <source>
        <strain evidence="2 3">UR159</strain>
    </source>
</reference>
<dbReference type="InterPro" id="IPR051783">
    <property type="entry name" value="NAD(P)-dependent_oxidoreduct"/>
</dbReference>
<dbReference type="Gene3D" id="3.40.50.720">
    <property type="entry name" value="NAD(P)-binding Rossmann-like Domain"/>
    <property type="match status" value="1"/>
</dbReference>
<evidence type="ECO:0000259" key="1">
    <source>
        <dbReference type="Pfam" id="PF13460"/>
    </source>
</evidence>
<dbReference type="InterPro" id="IPR016040">
    <property type="entry name" value="NAD(P)-bd_dom"/>
</dbReference>
<dbReference type="Proteomes" id="UP000231960">
    <property type="component" value="Unassembled WGS sequence"/>
</dbReference>
<gene>
    <name evidence="2" type="ORF">CDL10_10475</name>
</gene>
<protein>
    <recommendedName>
        <fullName evidence="1">NAD(P)-binding domain-containing protein</fullName>
    </recommendedName>
</protein>
<dbReference type="GO" id="GO:0004029">
    <property type="term" value="F:aldehyde dehydrogenase (NAD+) activity"/>
    <property type="evidence" value="ECO:0007669"/>
    <property type="project" value="TreeGrafter"/>
</dbReference>
<name>A0A2M9R7Q7_9FLAO</name>
<dbReference type="CDD" id="cd05266">
    <property type="entry name" value="SDR_a4"/>
    <property type="match status" value="1"/>
</dbReference>